<protein>
    <submittedName>
        <fullName evidence="1">Uncharacterized protein</fullName>
    </submittedName>
</protein>
<name>G2Y9G5_BOTF4</name>
<dbReference type="HOGENOM" id="CLU_2849419_0_0_1"/>
<evidence type="ECO:0000313" key="2">
    <source>
        <dbReference type="Proteomes" id="UP000008177"/>
    </source>
</evidence>
<evidence type="ECO:0000313" key="1">
    <source>
        <dbReference type="EMBL" id="CCD49241.1"/>
    </source>
</evidence>
<dbReference type="AlphaFoldDB" id="G2Y9G5"/>
<sequence>MVTYRTTFLIALSKRAPRHTITSAESRTLGCLWGMGKRRNEFEYNVKFCMENERRLQDIQLLLPG</sequence>
<gene>
    <name evidence="1" type="ORF">BofuT4_uP031170.1</name>
</gene>
<proteinExistence type="predicted"/>
<reference evidence="2" key="1">
    <citation type="journal article" date="2011" name="PLoS Genet.">
        <title>Genomic analysis of the necrotrophic fungal pathogens Sclerotinia sclerotiorum and Botrytis cinerea.</title>
        <authorList>
            <person name="Amselem J."/>
            <person name="Cuomo C.A."/>
            <person name="van Kan J.A."/>
            <person name="Viaud M."/>
            <person name="Benito E.P."/>
            <person name="Couloux A."/>
            <person name="Coutinho P.M."/>
            <person name="de Vries R.P."/>
            <person name="Dyer P.S."/>
            <person name="Fillinger S."/>
            <person name="Fournier E."/>
            <person name="Gout L."/>
            <person name="Hahn M."/>
            <person name="Kohn L."/>
            <person name="Lapalu N."/>
            <person name="Plummer K.M."/>
            <person name="Pradier J.M."/>
            <person name="Quevillon E."/>
            <person name="Sharon A."/>
            <person name="Simon A."/>
            <person name="ten Have A."/>
            <person name="Tudzynski B."/>
            <person name="Tudzynski P."/>
            <person name="Wincker P."/>
            <person name="Andrew M."/>
            <person name="Anthouard V."/>
            <person name="Beever R.E."/>
            <person name="Beffa R."/>
            <person name="Benoit I."/>
            <person name="Bouzid O."/>
            <person name="Brault B."/>
            <person name="Chen Z."/>
            <person name="Choquer M."/>
            <person name="Collemare J."/>
            <person name="Cotton P."/>
            <person name="Danchin E.G."/>
            <person name="Da Silva C."/>
            <person name="Gautier A."/>
            <person name="Giraud C."/>
            <person name="Giraud T."/>
            <person name="Gonzalez C."/>
            <person name="Grossetete S."/>
            <person name="Guldener U."/>
            <person name="Henrissat B."/>
            <person name="Howlett B.J."/>
            <person name="Kodira C."/>
            <person name="Kretschmer M."/>
            <person name="Lappartient A."/>
            <person name="Leroch M."/>
            <person name="Levis C."/>
            <person name="Mauceli E."/>
            <person name="Neuveglise C."/>
            <person name="Oeser B."/>
            <person name="Pearson M."/>
            <person name="Poulain J."/>
            <person name="Poussereau N."/>
            <person name="Quesneville H."/>
            <person name="Rascle C."/>
            <person name="Schumacher J."/>
            <person name="Segurens B."/>
            <person name="Sexton A."/>
            <person name="Silva E."/>
            <person name="Sirven C."/>
            <person name="Soanes D.M."/>
            <person name="Talbot N.J."/>
            <person name="Templeton M."/>
            <person name="Yandava C."/>
            <person name="Yarden O."/>
            <person name="Zeng Q."/>
            <person name="Rollins J.A."/>
            <person name="Lebrun M.H."/>
            <person name="Dickman M."/>
        </authorList>
    </citation>
    <scope>NUCLEOTIDE SEQUENCE [LARGE SCALE GENOMIC DNA]</scope>
    <source>
        <strain evidence="2">T4</strain>
    </source>
</reference>
<dbReference type="Proteomes" id="UP000008177">
    <property type="component" value="Unplaced contigs"/>
</dbReference>
<dbReference type="EMBL" id="FQ790300">
    <property type="protein sequence ID" value="CCD49241.1"/>
    <property type="molecule type" value="Genomic_DNA"/>
</dbReference>
<dbReference type="InParanoid" id="G2Y9G5"/>
<organism evidence="1 2">
    <name type="scientific">Botryotinia fuckeliana (strain T4)</name>
    <name type="common">Noble rot fungus</name>
    <name type="synonym">Botrytis cinerea</name>
    <dbReference type="NCBI Taxonomy" id="999810"/>
    <lineage>
        <taxon>Eukaryota</taxon>
        <taxon>Fungi</taxon>
        <taxon>Dikarya</taxon>
        <taxon>Ascomycota</taxon>
        <taxon>Pezizomycotina</taxon>
        <taxon>Leotiomycetes</taxon>
        <taxon>Helotiales</taxon>
        <taxon>Sclerotiniaceae</taxon>
        <taxon>Botrytis</taxon>
    </lineage>
</organism>
<accession>G2Y9G5</accession>